<keyword evidence="4 8" id="KW-0812">Transmembrane</keyword>
<evidence type="ECO:0000256" key="2">
    <source>
        <dbReference type="ARBA" id="ARBA00022475"/>
    </source>
</evidence>
<dbReference type="GO" id="GO:0008233">
    <property type="term" value="F:peptidase activity"/>
    <property type="evidence" value="ECO:0007669"/>
    <property type="project" value="UniProtKB-KW"/>
</dbReference>
<evidence type="ECO:0000313" key="10">
    <source>
        <dbReference type="Proteomes" id="UP001139199"/>
    </source>
</evidence>
<dbReference type="AlphaFoldDB" id="A0A9X1I0V7"/>
<evidence type="ECO:0000256" key="4">
    <source>
        <dbReference type="ARBA" id="ARBA00022692"/>
    </source>
</evidence>
<evidence type="ECO:0000256" key="6">
    <source>
        <dbReference type="ARBA" id="ARBA00022989"/>
    </source>
</evidence>
<keyword evidence="5" id="KW-0378">Hydrolase</keyword>
<keyword evidence="7 8" id="KW-0472">Membrane</keyword>
<organism evidence="9 10">
    <name type="scientific">Neotamlana laminarinivorans</name>
    <dbReference type="NCBI Taxonomy" id="2883124"/>
    <lineage>
        <taxon>Bacteria</taxon>
        <taxon>Pseudomonadati</taxon>
        <taxon>Bacteroidota</taxon>
        <taxon>Flavobacteriia</taxon>
        <taxon>Flavobacteriales</taxon>
        <taxon>Flavobacteriaceae</taxon>
        <taxon>Neotamlana</taxon>
    </lineage>
</organism>
<evidence type="ECO:0000313" key="9">
    <source>
        <dbReference type="EMBL" id="MCB4798122.1"/>
    </source>
</evidence>
<feature type="transmembrane region" description="Helical" evidence="8">
    <location>
        <begin position="94"/>
        <end position="116"/>
    </location>
</feature>
<keyword evidence="6 8" id="KW-1133">Transmembrane helix</keyword>
<comment type="subcellular location">
    <subcellularLocation>
        <location evidence="1">Cell membrane</location>
        <topology evidence="1">Multi-pass membrane protein</topology>
    </subcellularLocation>
</comment>
<dbReference type="NCBIfam" id="TIGR04178">
    <property type="entry name" value="exo_archaeo"/>
    <property type="match status" value="1"/>
</dbReference>
<reference evidence="9" key="1">
    <citation type="submission" date="2021-10" db="EMBL/GenBank/DDBJ databases">
        <title>Tamlana sargassums sp. nov., and Tamlana laminarinivorans sp. nov., two new bacteria isolated from the brown alga.</title>
        <authorList>
            <person name="Li J."/>
        </authorList>
    </citation>
    <scope>NUCLEOTIDE SEQUENCE</scope>
    <source>
        <strain evidence="9">PT2-4</strain>
    </source>
</reference>
<proteinExistence type="predicted"/>
<evidence type="ECO:0000256" key="5">
    <source>
        <dbReference type="ARBA" id="ARBA00022801"/>
    </source>
</evidence>
<comment type="caution">
    <text evidence="9">The sequence shown here is derived from an EMBL/GenBank/DDBJ whole genome shotgun (WGS) entry which is preliminary data.</text>
</comment>
<dbReference type="GO" id="GO:0006508">
    <property type="term" value="P:proteolysis"/>
    <property type="evidence" value="ECO:0007669"/>
    <property type="project" value="UniProtKB-KW"/>
</dbReference>
<feature type="transmembrane region" description="Helical" evidence="8">
    <location>
        <begin position="128"/>
        <end position="147"/>
    </location>
</feature>
<keyword evidence="3" id="KW-0645">Protease</keyword>
<evidence type="ECO:0000256" key="7">
    <source>
        <dbReference type="ARBA" id="ARBA00023136"/>
    </source>
</evidence>
<evidence type="ECO:0000256" key="8">
    <source>
        <dbReference type="SAM" id="Phobius"/>
    </source>
</evidence>
<dbReference type="Proteomes" id="UP001139199">
    <property type="component" value="Unassembled WGS sequence"/>
</dbReference>
<protein>
    <submittedName>
        <fullName evidence="9">Exosortase/archaeosortase family protein</fullName>
    </submittedName>
</protein>
<dbReference type="RefSeq" id="WP_226541541.1">
    <property type="nucleotide sequence ID" value="NZ_JAJAPW010000002.1"/>
</dbReference>
<dbReference type="InterPro" id="IPR019127">
    <property type="entry name" value="Exosortase"/>
</dbReference>
<keyword evidence="10" id="KW-1185">Reference proteome</keyword>
<name>A0A9X1I0V7_9FLAO</name>
<gene>
    <name evidence="9" type="ORF">LG649_04660</name>
</gene>
<dbReference type="EMBL" id="JAJAPW010000002">
    <property type="protein sequence ID" value="MCB4798122.1"/>
    <property type="molecule type" value="Genomic_DNA"/>
</dbReference>
<keyword evidence="2" id="KW-1003">Cell membrane</keyword>
<evidence type="ECO:0000256" key="3">
    <source>
        <dbReference type="ARBA" id="ARBA00022670"/>
    </source>
</evidence>
<feature type="transmembrane region" description="Helical" evidence="8">
    <location>
        <begin position="62"/>
        <end position="82"/>
    </location>
</feature>
<dbReference type="Pfam" id="PF09721">
    <property type="entry name" value="Exosortase_EpsH"/>
    <property type="match status" value="1"/>
</dbReference>
<dbReference type="InterPro" id="IPR026392">
    <property type="entry name" value="Exo/Archaeosortase_dom"/>
</dbReference>
<dbReference type="GO" id="GO:0005886">
    <property type="term" value="C:plasma membrane"/>
    <property type="evidence" value="ECO:0007669"/>
    <property type="project" value="UniProtKB-SubCell"/>
</dbReference>
<accession>A0A9X1I0V7</accession>
<evidence type="ECO:0000256" key="1">
    <source>
        <dbReference type="ARBA" id="ARBA00004651"/>
    </source>
</evidence>
<sequence>MSDSKILDHPLTTHVGKASAYLLNNFSPMSGFRSERKLSTYLVDGELEVREIASQIFHNDTLVLYIADNCNALELFILYIGFIICMPSKFWRKVIYIVLGVILIDLINIFRCMGLIYLREYYHAYFDFAHHFLFKAIVYTFTLLIWMRFSRNINFKNSNESLQIG</sequence>